<dbReference type="Proteomes" id="UP001181693">
    <property type="component" value="Unassembled WGS sequence"/>
</dbReference>
<accession>A0AAV2ZSV7</accession>
<organism evidence="1 2">
    <name type="scientific">Pyxicephalus adspersus</name>
    <name type="common">African bullfrog</name>
    <dbReference type="NCBI Taxonomy" id="30357"/>
    <lineage>
        <taxon>Eukaryota</taxon>
        <taxon>Metazoa</taxon>
        <taxon>Chordata</taxon>
        <taxon>Craniata</taxon>
        <taxon>Vertebrata</taxon>
        <taxon>Euteleostomi</taxon>
        <taxon>Amphibia</taxon>
        <taxon>Batrachia</taxon>
        <taxon>Anura</taxon>
        <taxon>Neobatrachia</taxon>
        <taxon>Ranoidea</taxon>
        <taxon>Pyxicephalidae</taxon>
        <taxon>Pyxicephalinae</taxon>
        <taxon>Pyxicephalus</taxon>
    </lineage>
</organism>
<sequence>MQYKDVLWKLQLVYLRVHELFSRVFSCKIMKGGSVFINWRTAGISFYLNTHIQQRLTKLKRSKRAPCIPKKTPIRDVCPKTFSSITH</sequence>
<name>A0AAV2ZSV7_PYXAD</name>
<gene>
    <name evidence="1" type="ORF">GDO54_002710</name>
</gene>
<dbReference type="EMBL" id="DYDO01000010">
    <property type="protein sequence ID" value="DBA17233.1"/>
    <property type="molecule type" value="Genomic_DNA"/>
</dbReference>
<protein>
    <submittedName>
        <fullName evidence="1">Uncharacterized protein</fullName>
    </submittedName>
</protein>
<keyword evidence="2" id="KW-1185">Reference proteome</keyword>
<reference evidence="1" key="1">
    <citation type="thesis" date="2020" institute="ProQuest LLC" country="789 East Eisenhower Parkway, Ann Arbor, MI, USA">
        <title>Comparative Genomics and Chromosome Evolution.</title>
        <authorList>
            <person name="Mudd A.B."/>
        </authorList>
    </citation>
    <scope>NUCLEOTIDE SEQUENCE</scope>
    <source>
        <strain evidence="1">1538</strain>
        <tissue evidence="1">Blood</tissue>
    </source>
</reference>
<proteinExistence type="predicted"/>
<comment type="caution">
    <text evidence="1">The sequence shown here is derived from an EMBL/GenBank/DDBJ whole genome shotgun (WGS) entry which is preliminary data.</text>
</comment>
<evidence type="ECO:0000313" key="2">
    <source>
        <dbReference type="Proteomes" id="UP001181693"/>
    </source>
</evidence>
<dbReference type="AlphaFoldDB" id="A0AAV2ZSV7"/>
<evidence type="ECO:0000313" key="1">
    <source>
        <dbReference type="EMBL" id="DBA17233.1"/>
    </source>
</evidence>